<dbReference type="KEGG" id="pmf:P9303_08971"/>
<dbReference type="EMBL" id="CP000554">
    <property type="protein sequence ID" value="ABM77648.1"/>
    <property type="molecule type" value="Genomic_DNA"/>
</dbReference>
<evidence type="ECO:0000259" key="3">
    <source>
        <dbReference type="Pfam" id="PF13354"/>
    </source>
</evidence>
<dbReference type="Gene3D" id="3.40.710.10">
    <property type="entry name" value="DD-peptidase/beta-lactamase superfamily"/>
    <property type="match status" value="1"/>
</dbReference>
<dbReference type="EC" id="3.5.2.6" evidence="4"/>
<dbReference type="GO" id="GO:0008800">
    <property type="term" value="F:beta-lactamase activity"/>
    <property type="evidence" value="ECO:0007669"/>
    <property type="project" value="UniProtKB-EC"/>
</dbReference>
<reference evidence="4 5" key="1">
    <citation type="journal article" date="2007" name="PLoS Genet.">
        <title>Patterns and implications of gene gain and loss in the evolution of Prochlorococcus.</title>
        <authorList>
            <person name="Kettler G.C."/>
            <person name="Martiny A.C."/>
            <person name="Huang K."/>
            <person name="Zucker J."/>
            <person name="Coleman M.L."/>
            <person name="Rodrigue S."/>
            <person name="Chen F."/>
            <person name="Lapidus A."/>
            <person name="Ferriera S."/>
            <person name="Johnson J."/>
            <person name="Steglich C."/>
            <person name="Church G.M."/>
            <person name="Richardson P."/>
            <person name="Chisholm S.W."/>
        </authorList>
    </citation>
    <scope>NUCLEOTIDE SEQUENCE [LARGE SCALE GENOMIC DNA]</scope>
    <source>
        <strain evidence="4 5">MIT 9303</strain>
    </source>
</reference>
<organism evidence="4 5">
    <name type="scientific">Prochlorococcus marinus (strain MIT 9303)</name>
    <dbReference type="NCBI Taxonomy" id="59922"/>
    <lineage>
        <taxon>Bacteria</taxon>
        <taxon>Bacillati</taxon>
        <taxon>Cyanobacteriota</taxon>
        <taxon>Cyanophyceae</taxon>
        <taxon>Synechococcales</taxon>
        <taxon>Prochlorococcaceae</taxon>
        <taxon>Prochlorococcus</taxon>
    </lineage>
</organism>
<dbReference type="PANTHER" id="PTHR35333">
    <property type="entry name" value="BETA-LACTAMASE"/>
    <property type="match status" value="1"/>
</dbReference>
<dbReference type="InterPro" id="IPR045155">
    <property type="entry name" value="Beta-lactam_cat"/>
</dbReference>
<keyword evidence="4" id="KW-0378">Hydrolase</keyword>
<dbReference type="InterPro" id="IPR000871">
    <property type="entry name" value="Beta-lactam_class-A"/>
</dbReference>
<keyword evidence="2" id="KW-1133">Transmembrane helix</keyword>
<dbReference type="Proteomes" id="UP000002274">
    <property type="component" value="Chromosome"/>
</dbReference>
<dbReference type="BioCyc" id="PMAR59922:G1G80-810-MONOMER"/>
<dbReference type="GO" id="GO:0046677">
    <property type="term" value="P:response to antibiotic"/>
    <property type="evidence" value="ECO:0007669"/>
    <property type="project" value="InterPro"/>
</dbReference>
<evidence type="ECO:0000256" key="2">
    <source>
        <dbReference type="SAM" id="Phobius"/>
    </source>
</evidence>
<keyword evidence="2" id="KW-0472">Membrane</keyword>
<feature type="transmembrane region" description="Helical" evidence="2">
    <location>
        <begin position="20"/>
        <end position="41"/>
    </location>
</feature>
<feature type="compositionally biased region" description="Polar residues" evidence="1">
    <location>
        <begin position="375"/>
        <end position="386"/>
    </location>
</feature>
<dbReference type="InterPro" id="IPR012338">
    <property type="entry name" value="Beta-lactam/transpept-like"/>
</dbReference>
<evidence type="ECO:0000256" key="1">
    <source>
        <dbReference type="SAM" id="MobiDB-lite"/>
    </source>
</evidence>
<gene>
    <name evidence="4" type="primary">penP</name>
    <name evidence="4" type="ordered locus">P9303_08971</name>
</gene>
<dbReference type="PANTHER" id="PTHR35333:SF4">
    <property type="entry name" value="SLR0121 PROTEIN"/>
    <property type="match status" value="1"/>
</dbReference>
<sequence>MSSNRPYRNRSNGAGPLRLLLRLILMGIGLGVITGSALKMLGPQVKQGKLDLPEWLPGRNWISLKVLPSRFNMVEEATNPMISNGNSLQMGNFQTKQELTTLSNRWKDLAKQQKDLQASAFLLVLDDGRYAELSPETALPAASSIKTAILLVALELIDSGQLSWNEPLKLTKEIIGGGAGWMASKPLGSQFPAHEVATEMIRVSDNTATNLLIQRIGGKDVLNARFNALGLSSTVVNNWLPDLQGTNTTSSHDLARAIALVDTGKALSPRTRDLFREAMSTSVSNRLLPGGFLKGLGGKQGEPDNSLLAKGYRIYNKTGDIGIAYADAGLIELPDGSRAVAGFMVKGPFNDPRSTELIRDMAAAMAPVLKPKPSTPRTESTKSNQP</sequence>
<evidence type="ECO:0000313" key="4">
    <source>
        <dbReference type="EMBL" id="ABM77648.1"/>
    </source>
</evidence>
<dbReference type="STRING" id="59922.P9303_08971"/>
<dbReference type="SUPFAM" id="SSF56601">
    <property type="entry name" value="beta-lactamase/transpeptidase-like"/>
    <property type="match status" value="1"/>
</dbReference>
<dbReference type="AlphaFoldDB" id="A2C838"/>
<dbReference type="GO" id="GO:0030655">
    <property type="term" value="P:beta-lactam antibiotic catabolic process"/>
    <property type="evidence" value="ECO:0007669"/>
    <property type="project" value="InterPro"/>
</dbReference>
<dbReference type="RefSeq" id="WP_011825555.1">
    <property type="nucleotide sequence ID" value="NC_008820.1"/>
</dbReference>
<accession>A2C838</accession>
<feature type="domain" description="Beta-lactamase class A catalytic" evidence="3">
    <location>
        <begin position="123"/>
        <end position="342"/>
    </location>
</feature>
<protein>
    <submittedName>
        <fullName evidence="4">Putative beta-lactamase</fullName>
        <ecNumber evidence="4">3.5.2.6</ecNumber>
    </submittedName>
</protein>
<proteinExistence type="predicted"/>
<evidence type="ECO:0000313" key="5">
    <source>
        <dbReference type="Proteomes" id="UP000002274"/>
    </source>
</evidence>
<dbReference type="Pfam" id="PF13354">
    <property type="entry name" value="Beta-lactamase2"/>
    <property type="match status" value="1"/>
</dbReference>
<keyword evidence="2" id="KW-0812">Transmembrane</keyword>
<name>A2C838_PROM3</name>
<feature type="region of interest" description="Disordered" evidence="1">
    <location>
        <begin position="367"/>
        <end position="386"/>
    </location>
</feature>
<dbReference type="HOGENOM" id="CLU_031960_1_2_3"/>